<organism evidence="1 2">
    <name type="scientific">Lonepinella koalarum</name>
    <dbReference type="NCBI Taxonomy" id="53417"/>
    <lineage>
        <taxon>Bacteria</taxon>
        <taxon>Pseudomonadati</taxon>
        <taxon>Pseudomonadota</taxon>
        <taxon>Gammaproteobacteria</taxon>
        <taxon>Pasteurellales</taxon>
        <taxon>Pasteurellaceae</taxon>
        <taxon>Lonepinella</taxon>
    </lineage>
</organism>
<evidence type="ECO:0000313" key="2">
    <source>
        <dbReference type="Proteomes" id="UP000295496"/>
    </source>
</evidence>
<sequence>MATINELIIPQWEIDNIMQQKKIVNFNHAIWSKKQFNQPEPAWLKLALPVFDENQLPITHLKLQWQYRPARRAELIPEMNFMAMYKNRRLFAVDQGQNIAHHNAFTDVLPTPPTRIEGCHYHLLHEKHNQETGYPIEKKIEKTDDFFFFSEYFLEQFNCSYTGKIPHPIYSNNGQMELSL</sequence>
<gene>
    <name evidence="1" type="ORF">EV692_1353</name>
</gene>
<dbReference type="RefSeq" id="WP_132301791.1">
    <property type="nucleotide sequence ID" value="NZ_LUKL01000001.1"/>
</dbReference>
<name>A0A4R1KZL4_9PAST</name>
<dbReference type="EMBL" id="SMGJ01000003">
    <property type="protein sequence ID" value="TCK70127.1"/>
    <property type="molecule type" value="Genomic_DNA"/>
</dbReference>
<proteinExistence type="predicted"/>
<dbReference type="AlphaFoldDB" id="A0A4R1KZL4"/>
<protein>
    <submittedName>
        <fullName evidence="1">Uncharacterized protein</fullName>
    </submittedName>
</protein>
<dbReference type="Proteomes" id="UP000295496">
    <property type="component" value="Unassembled WGS sequence"/>
</dbReference>
<evidence type="ECO:0000313" key="1">
    <source>
        <dbReference type="EMBL" id="TCK70127.1"/>
    </source>
</evidence>
<keyword evidence="2" id="KW-1185">Reference proteome</keyword>
<accession>A0A4R1KZL4</accession>
<reference evidence="1 2" key="1">
    <citation type="submission" date="2019-03" db="EMBL/GenBank/DDBJ databases">
        <title>Genomic Encyclopedia of Type Strains, Phase IV (KMG-IV): sequencing the most valuable type-strain genomes for metagenomic binning, comparative biology and taxonomic classification.</title>
        <authorList>
            <person name="Goeker M."/>
        </authorList>
    </citation>
    <scope>NUCLEOTIDE SEQUENCE [LARGE SCALE GENOMIC DNA]</scope>
    <source>
        <strain evidence="1 2">DSM 10053</strain>
    </source>
</reference>
<comment type="caution">
    <text evidence="1">The sequence shown here is derived from an EMBL/GenBank/DDBJ whole genome shotgun (WGS) entry which is preliminary data.</text>
</comment>